<name>A0AAV4FH78_9GAST</name>
<protein>
    <submittedName>
        <fullName evidence="1">Uncharacterized protein</fullName>
    </submittedName>
</protein>
<comment type="caution">
    <text evidence="1">The sequence shown here is derived from an EMBL/GenBank/DDBJ whole genome shotgun (WGS) entry which is preliminary data.</text>
</comment>
<keyword evidence="2" id="KW-1185">Reference proteome</keyword>
<dbReference type="AlphaFoldDB" id="A0AAV4FH78"/>
<gene>
    <name evidence="1" type="ORF">ElyMa_003850800</name>
</gene>
<dbReference type="Proteomes" id="UP000762676">
    <property type="component" value="Unassembled WGS sequence"/>
</dbReference>
<proteinExistence type="predicted"/>
<sequence length="105" mass="11504">MAQDVFENLKPYVSLPSGDGKVCRPPSISHPPNIFALSMPARDSTCLGPQASNTRHETMWDPILQKNPSQAPLEQNVGLYIQKNPSQVSLENNVKPTANSASYKL</sequence>
<evidence type="ECO:0000313" key="1">
    <source>
        <dbReference type="EMBL" id="GFR72772.1"/>
    </source>
</evidence>
<accession>A0AAV4FH78</accession>
<reference evidence="1 2" key="1">
    <citation type="journal article" date="2021" name="Elife">
        <title>Chloroplast acquisition without the gene transfer in kleptoplastic sea slugs, Plakobranchus ocellatus.</title>
        <authorList>
            <person name="Maeda T."/>
            <person name="Takahashi S."/>
            <person name="Yoshida T."/>
            <person name="Shimamura S."/>
            <person name="Takaki Y."/>
            <person name="Nagai Y."/>
            <person name="Toyoda A."/>
            <person name="Suzuki Y."/>
            <person name="Arimoto A."/>
            <person name="Ishii H."/>
            <person name="Satoh N."/>
            <person name="Nishiyama T."/>
            <person name="Hasebe M."/>
            <person name="Maruyama T."/>
            <person name="Minagawa J."/>
            <person name="Obokata J."/>
            <person name="Shigenobu S."/>
        </authorList>
    </citation>
    <scope>NUCLEOTIDE SEQUENCE [LARGE SCALE GENOMIC DNA]</scope>
</reference>
<organism evidence="1 2">
    <name type="scientific">Elysia marginata</name>
    <dbReference type="NCBI Taxonomy" id="1093978"/>
    <lineage>
        <taxon>Eukaryota</taxon>
        <taxon>Metazoa</taxon>
        <taxon>Spiralia</taxon>
        <taxon>Lophotrochozoa</taxon>
        <taxon>Mollusca</taxon>
        <taxon>Gastropoda</taxon>
        <taxon>Heterobranchia</taxon>
        <taxon>Euthyneura</taxon>
        <taxon>Panpulmonata</taxon>
        <taxon>Sacoglossa</taxon>
        <taxon>Placobranchoidea</taxon>
        <taxon>Plakobranchidae</taxon>
        <taxon>Elysia</taxon>
    </lineage>
</organism>
<dbReference type="EMBL" id="BMAT01007851">
    <property type="protein sequence ID" value="GFR72772.1"/>
    <property type="molecule type" value="Genomic_DNA"/>
</dbReference>
<evidence type="ECO:0000313" key="2">
    <source>
        <dbReference type="Proteomes" id="UP000762676"/>
    </source>
</evidence>